<keyword evidence="3 4" id="KW-0413">Isomerase</keyword>
<evidence type="ECO:0000313" key="9">
    <source>
        <dbReference type="EMBL" id="HIU60979.1"/>
    </source>
</evidence>
<accession>A0A9D1SHT4</accession>
<comment type="caution">
    <text evidence="9">The sequence shown here is derived from an EMBL/GenBank/DDBJ whole genome shotgun (WGS) entry which is preliminary data.</text>
</comment>
<dbReference type="EC" id="5.4.99.12" evidence="4"/>
<dbReference type="Gene3D" id="3.30.70.660">
    <property type="entry name" value="Pseudouridine synthase I, catalytic domain, C-terminal subdomain"/>
    <property type="match status" value="1"/>
</dbReference>
<evidence type="ECO:0000256" key="2">
    <source>
        <dbReference type="ARBA" id="ARBA00022694"/>
    </source>
</evidence>
<name>A0A9D1SHT4_9FIRM</name>
<evidence type="ECO:0000256" key="1">
    <source>
        <dbReference type="ARBA" id="ARBA00009375"/>
    </source>
</evidence>
<reference evidence="9" key="2">
    <citation type="journal article" date="2021" name="PeerJ">
        <title>Extensive microbial diversity within the chicken gut microbiome revealed by metagenomics and culture.</title>
        <authorList>
            <person name="Gilroy R."/>
            <person name="Ravi A."/>
            <person name="Getino M."/>
            <person name="Pursley I."/>
            <person name="Horton D.L."/>
            <person name="Alikhan N.F."/>
            <person name="Baker D."/>
            <person name="Gharbi K."/>
            <person name="Hall N."/>
            <person name="Watson M."/>
            <person name="Adriaenssens E.M."/>
            <person name="Foster-Nyarko E."/>
            <person name="Jarju S."/>
            <person name="Secka A."/>
            <person name="Antonio M."/>
            <person name="Oren A."/>
            <person name="Chaudhuri R.R."/>
            <person name="La Ragione R."/>
            <person name="Hildebrand F."/>
            <person name="Pallen M.J."/>
        </authorList>
    </citation>
    <scope>NUCLEOTIDE SEQUENCE</scope>
    <source>
        <strain evidence="9">18911</strain>
    </source>
</reference>
<evidence type="ECO:0000259" key="8">
    <source>
        <dbReference type="Pfam" id="PF01416"/>
    </source>
</evidence>
<comment type="subunit">
    <text evidence="4">Homodimer.</text>
</comment>
<dbReference type="Proteomes" id="UP000824094">
    <property type="component" value="Unassembled WGS sequence"/>
</dbReference>
<feature type="domain" description="Pseudouridine synthase I TruA alpha/beta" evidence="8">
    <location>
        <begin position="7"/>
        <end position="103"/>
    </location>
</feature>
<evidence type="ECO:0000256" key="6">
    <source>
        <dbReference type="PIRSR" id="PIRSR001430-2"/>
    </source>
</evidence>
<dbReference type="Pfam" id="PF01416">
    <property type="entry name" value="PseudoU_synth_1"/>
    <property type="match status" value="2"/>
</dbReference>
<dbReference type="Gene3D" id="3.30.70.580">
    <property type="entry name" value="Pseudouridine synthase I, catalytic domain, N-terminal subdomain"/>
    <property type="match status" value="1"/>
</dbReference>
<organism evidence="9 10">
    <name type="scientific">Candidatus Stercoripulliclostridium merdigallinarum</name>
    <dbReference type="NCBI Taxonomy" id="2840951"/>
    <lineage>
        <taxon>Bacteria</taxon>
        <taxon>Bacillati</taxon>
        <taxon>Bacillota</taxon>
        <taxon>Clostridia</taxon>
        <taxon>Eubacteriales</taxon>
        <taxon>Candidatus Stercoripulliclostridium</taxon>
    </lineage>
</organism>
<proteinExistence type="inferred from homology"/>
<dbReference type="PIRSF" id="PIRSF001430">
    <property type="entry name" value="tRNA_psdUrid_synth"/>
    <property type="match status" value="1"/>
</dbReference>
<comment type="catalytic activity">
    <reaction evidence="4 7">
        <text>uridine(38/39/40) in tRNA = pseudouridine(38/39/40) in tRNA</text>
        <dbReference type="Rhea" id="RHEA:22376"/>
        <dbReference type="Rhea" id="RHEA-COMP:10085"/>
        <dbReference type="Rhea" id="RHEA-COMP:10087"/>
        <dbReference type="ChEBI" id="CHEBI:65314"/>
        <dbReference type="ChEBI" id="CHEBI:65315"/>
        <dbReference type="EC" id="5.4.99.12"/>
    </reaction>
</comment>
<reference evidence="9" key="1">
    <citation type="submission" date="2020-10" db="EMBL/GenBank/DDBJ databases">
        <authorList>
            <person name="Gilroy R."/>
        </authorList>
    </citation>
    <scope>NUCLEOTIDE SEQUENCE</scope>
    <source>
        <strain evidence="9">18911</strain>
    </source>
</reference>
<dbReference type="CDD" id="cd02570">
    <property type="entry name" value="PseudoU_synth_EcTruA"/>
    <property type="match status" value="1"/>
</dbReference>
<dbReference type="PANTHER" id="PTHR11142">
    <property type="entry name" value="PSEUDOURIDYLATE SYNTHASE"/>
    <property type="match status" value="1"/>
</dbReference>
<comment type="caution">
    <text evidence="4">Lacks conserved residue(s) required for the propagation of feature annotation.</text>
</comment>
<dbReference type="InterPro" id="IPR001406">
    <property type="entry name" value="PsdUridine_synth_TruA"/>
</dbReference>
<dbReference type="AlphaFoldDB" id="A0A9D1SHT4"/>
<evidence type="ECO:0000256" key="3">
    <source>
        <dbReference type="ARBA" id="ARBA00023235"/>
    </source>
</evidence>
<evidence type="ECO:0000256" key="7">
    <source>
        <dbReference type="RuleBase" id="RU003792"/>
    </source>
</evidence>
<comment type="function">
    <text evidence="4">Formation of pseudouridine at positions 38, 39 and 40 in the anticodon stem and loop of transfer RNAs.</text>
</comment>
<sequence length="252" mass="28245">MRYAITVEYDGAGYSGWQRQLNAPTVQQTVEEALRVLTGEETVIVGSGRTDAGVHAAGQVAHFDTARELDVYRFRYSLNALLPEDVKVVKMQRVADDFHAQYSAKQKTYSYGMYISRTPSPLRRGRFVRITPPFDVEKFVAAARMFEGEHDFKAFGNVGSEVSTTVRTIYSAEVKVCGDEVVLYLTGNGFLYNMVRVIAGTLVRVATGKMPSEEIERMFAEGTRTHGIKTLPPYGLTLEKVFYNIFPPEDKV</sequence>
<dbReference type="PANTHER" id="PTHR11142:SF0">
    <property type="entry name" value="TRNA PSEUDOURIDINE SYNTHASE-LIKE 1"/>
    <property type="match status" value="1"/>
</dbReference>
<keyword evidence="2 4" id="KW-0819">tRNA processing</keyword>
<dbReference type="HAMAP" id="MF_00171">
    <property type="entry name" value="TruA"/>
    <property type="match status" value="1"/>
</dbReference>
<dbReference type="SUPFAM" id="SSF55120">
    <property type="entry name" value="Pseudouridine synthase"/>
    <property type="match status" value="1"/>
</dbReference>
<dbReference type="GO" id="GO:0003723">
    <property type="term" value="F:RNA binding"/>
    <property type="evidence" value="ECO:0007669"/>
    <property type="project" value="InterPro"/>
</dbReference>
<dbReference type="GO" id="GO:0031119">
    <property type="term" value="P:tRNA pseudouridine synthesis"/>
    <property type="evidence" value="ECO:0007669"/>
    <property type="project" value="UniProtKB-UniRule"/>
</dbReference>
<dbReference type="InterPro" id="IPR020103">
    <property type="entry name" value="PsdUridine_synth_cat_dom_sf"/>
</dbReference>
<dbReference type="GO" id="GO:0160147">
    <property type="term" value="F:tRNA pseudouridine(38-40) synthase activity"/>
    <property type="evidence" value="ECO:0007669"/>
    <property type="project" value="UniProtKB-EC"/>
</dbReference>
<evidence type="ECO:0000256" key="5">
    <source>
        <dbReference type="PIRSR" id="PIRSR001430-1"/>
    </source>
</evidence>
<evidence type="ECO:0000256" key="4">
    <source>
        <dbReference type="HAMAP-Rule" id="MF_00171"/>
    </source>
</evidence>
<gene>
    <name evidence="4 9" type="primary">truA</name>
    <name evidence="9" type="ORF">IAB05_06270</name>
</gene>
<feature type="domain" description="Pseudouridine synthase I TruA alpha/beta" evidence="8">
    <location>
        <begin position="142"/>
        <end position="244"/>
    </location>
</feature>
<protein>
    <recommendedName>
        <fullName evidence="4">tRNA pseudouridine synthase A</fullName>
        <ecNumber evidence="4">5.4.99.12</ecNumber>
    </recommendedName>
    <alternativeName>
        <fullName evidence="4">tRNA pseudouridine(38-40) synthase</fullName>
    </alternativeName>
    <alternativeName>
        <fullName evidence="4">tRNA pseudouridylate synthase I</fullName>
    </alternativeName>
    <alternativeName>
        <fullName evidence="4">tRNA-uridine isomerase I</fullName>
    </alternativeName>
</protein>
<feature type="binding site" evidence="4 6">
    <location>
        <position position="109"/>
    </location>
    <ligand>
        <name>substrate</name>
    </ligand>
</feature>
<dbReference type="InterPro" id="IPR020094">
    <property type="entry name" value="TruA/RsuA/RluB/E/F_N"/>
</dbReference>
<feature type="active site" description="Nucleophile" evidence="4 5">
    <location>
        <position position="51"/>
    </location>
</feature>
<comment type="similarity">
    <text evidence="1 4 7">Belongs to the tRNA pseudouridine synthase TruA family.</text>
</comment>
<dbReference type="EMBL" id="DVNF01000183">
    <property type="protein sequence ID" value="HIU60979.1"/>
    <property type="molecule type" value="Genomic_DNA"/>
</dbReference>
<dbReference type="FunFam" id="3.30.70.580:FF:000001">
    <property type="entry name" value="tRNA pseudouridine synthase A"/>
    <property type="match status" value="1"/>
</dbReference>
<evidence type="ECO:0000313" key="10">
    <source>
        <dbReference type="Proteomes" id="UP000824094"/>
    </source>
</evidence>
<dbReference type="NCBIfam" id="TIGR00071">
    <property type="entry name" value="hisT_truA"/>
    <property type="match status" value="1"/>
</dbReference>
<dbReference type="InterPro" id="IPR020095">
    <property type="entry name" value="PsdUridine_synth_TruA_C"/>
</dbReference>
<dbReference type="InterPro" id="IPR020097">
    <property type="entry name" value="PsdUridine_synth_TruA_a/b_dom"/>
</dbReference>